<dbReference type="Gene3D" id="3.40.50.300">
    <property type="entry name" value="P-loop containing nucleotide triphosphate hydrolases"/>
    <property type="match status" value="1"/>
</dbReference>
<evidence type="ECO:0000256" key="6">
    <source>
        <dbReference type="ARBA" id="ARBA00022967"/>
    </source>
</evidence>
<dbReference type="InterPro" id="IPR050166">
    <property type="entry name" value="ABC_transporter_ATP-bind"/>
</dbReference>
<evidence type="ECO:0000256" key="1">
    <source>
        <dbReference type="ARBA" id="ARBA00005417"/>
    </source>
</evidence>
<dbReference type="eggNOG" id="COG1119">
    <property type="taxonomic scope" value="Bacteria"/>
</dbReference>
<comment type="similarity">
    <text evidence="1">Belongs to the ABC transporter superfamily.</text>
</comment>
<protein>
    <submittedName>
        <fullName evidence="9">ABC transporter related protein</fullName>
    </submittedName>
</protein>
<keyword evidence="3" id="KW-1003">Cell membrane</keyword>
<evidence type="ECO:0000256" key="2">
    <source>
        <dbReference type="ARBA" id="ARBA00022448"/>
    </source>
</evidence>
<keyword evidence="10" id="KW-1185">Reference proteome</keyword>
<gene>
    <name evidence="9" type="ordered locus">Psesu_2893</name>
</gene>
<dbReference type="AlphaFoldDB" id="E6WX18"/>
<dbReference type="SUPFAM" id="SSF52540">
    <property type="entry name" value="P-loop containing nucleoside triphosphate hydrolases"/>
    <property type="match status" value="1"/>
</dbReference>
<keyword evidence="5" id="KW-0067">ATP-binding</keyword>
<feature type="domain" description="ABC transporter" evidence="8">
    <location>
        <begin position="17"/>
        <end position="260"/>
    </location>
</feature>
<keyword evidence="6" id="KW-1278">Translocase</keyword>
<sequence>MPLPAPQAPSDSLPPLIELDRASVVRGQVRVLDELTLRIDQGQHTAILGPNGCGKSTLIKLITRELYPLARAGDTPVRVMGQARWQVDRLRSQLGIVTGDFGATLGRLENLTAEDAVLGGLFASFALPPFREISDDQRDRAAEALERAGALPLRRRYYAELSAGEQRRVLIARALVNRPQALLLDEPSTALDLVARGHLLESLRGLAREGVTLVLVTHHVEEIVPEIGRVVLMQGGRILGDGAPADMLTGEHLSQAFGGPVRVWQDPQADGVRYLAVAG</sequence>
<reference evidence="9 10" key="1">
    <citation type="submission" date="2011-01" db="EMBL/GenBank/DDBJ databases">
        <title>Complete sequence of Pseudoxanthomonas suwonensis 11-1.</title>
        <authorList>
            <consortium name="US DOE Joint Genome Institute"/>
            <person name="Lucas S."/>
            <person name="Copeland A."/>
            <person name="Lapidus A."/>
            <person name="Cheng J.-F."/>
            <person name="Goodwin L."/>
            <person name="Pitluck S."/>
            <person name="Teshima H."/>
            <person name="Detter J.C."/>
            <person name="Han C."/>
            <person name="Tapia R."/>
            <person name="Land M."/>
            <person name="Hauser L."/>
            <person name="Kyrpides N."/>
            <person name="Ivanova N."/>
            <person name="Ovchinnikova G."/>
            <person name="Siebers A.K."/>
            <person name="Allgaier M."/>
            <person name="Thelen M.P."/>
            <person name="Hugenholtz P."/>
            <person name="Gladden J."/>
            <person name="Woyke T."/>
        </authorList>
    </citation>
    <scope>NUCLEOTIDE SEQUENCE [LARGE SCALE GENOMIC DNA]</scope>
    <source>
        <strain evidence="10">11-1</strain>
    </source>
</reference>
<evidence type="ECO:0000313" key="10">
    <source>
        <dbReference type="Proteomes" id="UP000008632"/>
    </source>
</evidence>
<dbReference type="STRING" id="743721.Psesu_2893"/>
<evidence type="ECO:0000256" key="7">
    <source>
        <dbReference type="ARBA" id="ARBA00023136"/>
    </source>
</evidence>
<accession>E6WX18</accession>
<evidence type="ECO:0000313" key="9">
    <source>
        <dbReference type="EMBL" id="ADV28717.1"/>
    </source>
</evidence>
<keyword evidence="7" id="KW-0472">Membrane</keyword>
<dbReference type="PANTHER" id="PTHR42788:SF17">
    <property type="entry name" value="ALIPHATIC SULFONATES IMPORT ATP-BINDING PROTEIN SSUB"/>
    <property type="match status" value="1"/>
</dbReference>
<dbReference type="InterPro" id="IPR003593">
    <property type="entry name" value="AAA+_ATPase"/>
</dbReference>
<dbReference type="Pfam" id="PF00005">
    <property type="entry name" value="ABC_tran"/>
    <property type="match status" value="1"/>
</dbReference>
<name>E6WX18_PSEUU</name>
<dbReference type="HOGENOM" id="CLU_000604_1_11_6"/>
<dbReference type="RefSeq" id="WP_013536542.1">
    <property type="nucleotide sequence ID" value="NC_014924.1"/>
</dbReference>
<dbReference type="GO" id="GO:0016887">
    <property type="term" value="F:ATP hydrolysis activity"/>
    <property type="evidence" value="ECO:0007669"/>
    <property type="project" value="InterPro"/>
</dbReference>
<organism evidence="9 10">
    <name type="scientific">Pseudoxanthomonas suwonensis (strain 11-1)</name>
    <dbReference type="NCBI Taxonomy" id="743721"/>
    <lineage>
        <taxon>Bacteria</taxon>
        <taxon>Pseudomonadati</taxon>
        <taxon>Pseudomonadota</taxon>
        <taxon>Gammaproteobacteria</taxon>
        <taxon>Lysobacterales</taxon>
        <taxon>Lysobacteraceae</taxon>
        <taxon>Pseudoxanthomonas</taxon>
    </lineage>
</organism>
<dbReference type="EMBL" id="CP002446">
    <property type="protein sequence ID" value="ADV28717.1"/>
    <property type="molecule type" value="Genomic_DNA"/>
</dbReference>
<keyword evidence="2" id="KW-0813">Transport</keyword>
<evidence type="ECO:0000256" key="4">
    <source>
        <dbReference type="ARBA" id="ARBA00022741"/>
    </source>
</evidence>
<dbReference type="SMART" id="SM00382">
    <property type="entry name" value="AAA"/>
    <property type="match status" value="1"/>
</dbReference>
<evidence type="ECO:0000259" key="8">
    <source>
        <dbReference type="PROSITE" id="PS50893"/>
    </source>
</evidence>
<dbReference type="OrthoDB" id="9805029at2"/>
<keyword evidence="4" id="KW-0547">Nucleotide-binding</keyword>
<dbReference type="PROSITE" id="PS50893">
    <property type="entry name" value="ABC_TRANSPORTER_2"/>
    <property type="match status" value="1"/>
</dbReference>
<dbReference type="InterPro" id="IPR017871">
    <property type="entry name" value="ABC_transporter-like_CS"/>
</dbReference>
<dbReference type="PANTHER" id="PTHR42788">
    <property type="entry name" value="TAURINE IMPORT ATP-BINDING PROTEIN-RELATED"/>
    <property type="match status" value="1"/>
</dbReference>
<dbReference type="GO" id="GO:0005524">
    <property type="term" value="F:ATP binding"/>
    <property type="evidence" value="ECO:0007669"/>
    <property type="project" value="UniProtKB-KW"/>
</dbReference>
<evidence type="ECO:0000256" key="5">
    <source>
        <dbReference type="ARBA" id="ARBA00022840"/>
    </source>
</evidence>
<dbReference type="KEGG" id="psu:Psesu_2893"/>
<proteinExistence type="inferred from homology"/>
<dbReference type="InterPro" id="IPR027417">
    <property type="entry name" value="P-loop_NTPase"/>
</dbReference>
<dbReference type="PROSITE" id="PS00211">
    <property type="entry name" value="ABC_TRANSPORTER_1"/>
    <property type="match status" value="1"/>
</dbReference>
<dbReference type="InterPro" id="IPR003439">
    <property type="entry name" value="ABC_transporter-like_ATP-bd"/>
</dbReference>
<evidence type="ECO:0000256" key="3">
    <source>
        <dbReference type="ARBA" id="ARBA00022475"/>
    </source>
</evidence>
<dbReference type="Proteomes" id="UP000008632">
    <property type="component" value="Chromosome"/>
</dbReference>